<gene>
    <name evidence="11" type="ORF">TCIL3000_0_60320</name>
</gene>
<evidence type="ECO:0000256" key="1">
    <source>
        <dbReference type="ARBA" id="ARBA00002523"/>
    </source>
</evidence>
<evidence type="ECO:0000256" key="4">
    <source>
        <dbReference type="ARBA" id="ARBA00022622"/>
    </source>
</evidence>
<evidence type="ECO:0000256" key="9">
    <source>
        <dbReference type="SAM" id="MobiDB-lite"/>
    </source>
</evidence>
<evidence type="ECO:0000256" key="6">
    <source>
        <dbReference type="ARBA" id="ARBA00023136"/>
    </source>
</evidence>
<accession>F9WE20</accession>
<name>F9WE20_TRYCI</name>
<dbReference type="AlphaFoldDB" id="F9WE20"/>
<sequence>VLERGRTSIKVTLSIVIPVLHFTGVGTPYHNDEERRLLCDVLTAATGVLRNATHNRQLTEAIYGANGGTMFNRDGGIAQEGNCVGTLRGRSMLCVHHKNSAHIRFGVGNDGCFAKSLLGTFFCVCTPGDKDVETLCGVKGLKSVGTWSGSFRGNGLNQNLFKDVWKGLNRSCYDKRESENDFRDQLKNLRTSVETVKQKMMRSKRNGFAILGERTSIPCNGTTSENICAAYQAKDGEPYIPWVAKIEGALEELEETAKSINSAPASEAPRKGAIVPNGENEGAALVLQGKGNEEAPGRDARLPPIQRESDNQTSEKTTKGELTGNQGDYYTEPTKRTKRNPTTTQKRHSASCIRPQRRRLFPKTSHVATLDRLAQLTNKTSTTNFRGDDSLSPTSWATQKHSSNNFPHC</sequence>
<reference evidence="12" key="1">
    <citation type="submission" date="2011-07" db="EMBL/GenBank/DDBJ databases">
        <title>Divergent evolution of antigenic variation in African trypanosomes.</title>
        <authorList>
            <person name="Jackson A.P."/>
            <person name="Berry A."/>
            <person name="Allison H.C."/>
            <person name="Burton P."/>
            <person name="Anderson J."/>
            <person name="Aslett M."/>
            <person name="Brown R."/>
            <person name="Corton N."/>
            <person name="Harris D."/>
            <person name="Hauser H."/>
            <person name="Gamble J."/>
            <person name="Gilderthorp R."/>
            <person name="McQuillan J."/>
            <person name="Quail M.A."/>
            <person name="Sanders M."/>
            <person name="Van Tonder A."/>
            <person name="Ginger M.L."/>
            <person name="Donelson J.E."/>
            <person name="Field M.C."/>
            <person name="Barry J.D."/>
            <person name="Berriman M."/>
            <person name="Hertz-Fowler C."/>
        </authorList>
    </citation>
    <scope>NUCLEOTIDE SEQUENCE [LARGE SCALE GENOMIC DNA]</scope>
    <source>
        <strain evidence="12">IL3000</strain>
    </source>
</reference>
<comment type="caution">
    <text evidence="11">The sequence shown here is derived from an EMBL/GenBank/DDBJ whole genome shotgun (WGS) entry which is preliminary data.</text>
</comment>
<dbReference type="Proteomes" id="UP000000702">
    <property type="component" value="Unassembled WGS sequence"/>
</dbReference>
<evidence type="ECO:0000313" key="11">
    <source>
        <dbReference type="EMBL" id="CCD15526.1"/>
    </source>
</evidence>
<feature type="compositionally biased region" description="Basic residues" evidence="9">
    <location>
        <begin position="345"/>
        <end position="361"/>
    </location>
</feature>
<evidence type="ECO:0000256" key="8">
    <source>
        <dbReference type="ARBA" id="ARBA00023288"/>
    </source>
</evidence>
<feature type="region of interest" description="Disordered" evidence="9">
    <location>
        <begin position="381"/>
        <end position="409"/>
    </location>
</feature>
<keyword evidence="6" id="KW-0472">Membrane</keyword>
<keyword evidence="8" id="KW-0449">Lipoprotein</keyword>
<feature type="domain" description="Trypanosome variant surface glycoprotein B-type N-terminal" evidence="10">
    <location>
        <begin position="50"/>
        <end position="261"/>
    </location>
</feature>
<feature type="region of interest" description="Disordered" evidence="9">
    <location>
        <begin position="292"/>
        <end position="364"/>
    </location>
</feature>
<dbReference type="GO" id="GO:0098552">
    <property type="term" value="C:side of membrane"/>
    <property type="evidence" value="ECO:0007669"/>
    <property type="project" value="UniProtKB-KW"/>
</dbReference>
<protein>
    <submittedName>
        <fullName evidence="11">Variant surface glycoprotein</fullName>
    </submittedName>
</protein>
<dbReference type="Pfam" id="PF13206">
    <property type="entry name" value="VSG_B"/>
    <property type="match status" value="1"/>
</dbReference>
<keyword evidence="3" id="KW-1003">Cell membrane</keyword>
<evidence type="ECO:0000313" key="12">
    <source>
        <dbReference type="Proteomes" id="UP000000702"/>
    </source>
</evidence>
<organism evidence="11 12">
    <name type="scientific">Trypanosoma congolense (strain IL3000)</name>
    <dbReference type="NCBI Taxonomy" id="1068625"/>
    <lineage>
        <taxon>Eukaryota</taxon>
        <taxon>Discoba</taxon>
        <taxon>Euglenozoa</taxon>
        <taxon>Kinetoplastea</taxon>
        <taxon>Metakinetoplastina</taxon>
        <taxon>Trypanosomatida</taxon>
        <taxon>Trypanosomatidae</taxon>
        <taxon>Trypanosoma</taxon>
        <taxon>Nannomonas</taxon>
    </lineage>
</organism>
<reference evidence="11 12" key="2">
    <citation type="journal article" date="2012" name="Proc. Natl. Acad. Sci. U.S.A.">
        <title>Antigenic diversity is generated by distinct evolutionary mechanisms in African trypanosome species.</title>
        <authorList>
            <person name="Jackson A.P."/>
            <person name="Berry A."/>
            <person name="Aslett M."/>
            <person name="Allison H.C."/>
            <person name="Burton P."/>
            <person name="Vavrova-Anderson J."/>
            <person name="Brown R."/>
            <person name="Browne H."/>
            <person name="Corton N."/>
            <person name="Hauser H."/>
            <person name="Gamble J."/>
            <person name="Gilderthorp R."/>
            <person name="Marcello L."/>
            <person name="McQuillan J."/>
            <person name="Otto T.D."/>
            <person name="Quail M.A."/>
            <person name="Sanders M.J."/>
            <person name="van Tonder A."/>
            <person name="Ginger M.L."/>
            <person name="Field M.C."/>
            <person name="Barry J.D."/>
            <person name="Hertz-Fowler C."/>
            <person name="Berriman M."/>
        </authorList>
    </citation>
    <scope>NUCLEOTIDE SEQUENCE [LARGE SCALE GENOMIC DNA]</scope>
    <source>
        <strain evidence="11 12">IL3000</strain>
    </source>
</reference>
<evidence type="ECO:0000256" key="2">
    <source>
        <dbReference type="ARBA" id="ARBA00004609"/>
    </source>
</evidence>
<evidence type="ECO:0000256" key="3">
    <source>
        <dbReference type="ARBA" id="ARBA00022475"/>
    </source>
</evidence>
<dbReference type="EMBL" id="CAEQ01001941">
    <property type="protein sequence ID" value="CCD15526.1"/>
    <property type="molecule type" value="Genomic_DNA"/>
</dbReference>
<comment type="subcellular location">
    <subcellularLocation>
        <location evidence="2">Cell membrane</location>
        <topology evidence="2">Lipid-anchor</topology>
        <topology evidence="2">GPI-anchor</topology>
    </subcellularLocation>
</comment>
<evidence type="ECO:0000256" key="7">
    <source>
        <dbReference type="ARBA" id="ARBA00023180"/>
    </source>
</evidence>
<feature type="compositionally biased region" description="Basic and acidic residues" evidence="9">
    <location>
        <begin position="292"/>
        <end position="301"/>
    </location>
</feature>
<evidence type="ECO:0000259" key="10">
    <source>
        <dbReference type="Pfam" id="PF13206"/>
    </source>
</evidence>
<dbReference type="GO" id="GO:0005886">
    <property type="term" value="C:plasma membrane"/>
    <property type="evidence" value="ECO:0007669"/>
    <property type="project" value="UniProtKB-SubCell"/>
</dbReference>
<evidence type="ECO:0000256" key="5">
    <source>
        <dbReference type="ARBA" id="ARBA00022729"/>
    </source>
</evidence>
<keyword evidence="7" id="KW-0325">Glycoprotein</keyword>
<comment type="function">
    <text evidence="1">VSG forms a coat on the surface of the parasite. The trypanosome evades the immune response of the host by expressing a series of antigenically distinct VSGs from an estimated 1000 VSG genes.</text>
</comment>
<feature type="non-terminal residue" evidence="11">
    <location>
        <position position="409"/>
    </location>
</feature>
<keyword evidence="4" id="KW-0336">GPI-anchor</keyword>
<dbReference type="InterPro" id="IPR025932">
    <property type="entry name" value="Trypano_VSG_B_N_dom"/>
</dbReference>
<keyword evidence="12" id="KW-1185">Reference proteome</keyword>
<keyword evidence="5" id="KW-0732">Signal</keyword>
<proteinExistence type="predicted"/>